<name>X0SRW6_9ZZZZ</name>
<protein>
    <submittedName>
        <fullName evidence="1">Uncharacterized protein</fullName>
    </submittedName>
</protein>
<dbReference type="EMBL" id="BARS01006152">
    <property type="protein sequence ID" value="GAF83809.1"/>
    <property type="molecule type" value="Genomic_DNA"/>
</dbReference>
<comment type="caution">
    <text evidence="1">The sequence shown here is derived from an EMBL/GenBank/DDBJ whole genome shotgun (WGS) entry which is preliminary data.</text>
</comment>
<proteinExistence type="predicted"/>
<accession>X0SRW6</accession>
<sequence length="217" mass="25310">IKDELKRGNYVLANGKVEKITCVSEEYPFLDTIEYGVGAIDWKDIEPIYFEFHHIYNVQFRIPHSVSLVSCERFGGGSYFFWSWDTELRHPITYVHELQNWYFLLSKGQQVELNFEPKKKVSVCQCTCPEPYPDVEPKCITGLSDDKEITTDGEFIYSHEIKFAKIEHFAMKEFSRPKTAHVYFENIETGVHGEMVFNVSDAPELAELLKSKFKINE</sequence>
<organism evidence="1">
    <name type="scientific">marine sediment metagenome</name>
    <dbReference type="NCBI Taxonomy" id="412755"/>
    <lineage>
        <taxon>unclassified sequences</taxon>
        <taxon>metagenomes</taxon>
        <taxon>ecological metagenomes</taxon>
    </lineage>
</organism>
<reference evidence="1" key="1">
    <citation type="journal article" date="2014" name="Front. Microbiol.">
        <title>High frequency of phylogenetically diverse reductive dehalogenase-homologous genes in deep subseafloor sedimentary metagenomes.</title>
        <authorList>
            <person name="Kawai M."/>
            <person name="Futagami T."/>
            <person name="Toyoda A."/>
            <person name="Takaki Y."/>
            <person name="Nishi S."/>
            <person name="Hori S."/>
            <person name="Arai W."/>
            <person name="Tsubouchi T."/>
            <person name="Morono Y."/>
            <person name="Uchiyama I."/>
            <person name="Ito T."/>
            <person name="Fujiyama A."/>
            <person name="Inagaki F."/>
            <person name="Takami H."/>
        </authorList>
    </citation>
    <scope>NUCLEOTIDE SEQUENCE</scope>
    <source>
        <strain evidence="1">Expedition CK06-06</strain>
    </source>
</reference>
<feature type="non-terminal residue" evidence="1">
    <location>
        <position position="1"/>
    </location>
</feature>
<dbReference type="AlphaFoldDB" id="X0SRW6"/>
<gene>
    <name evidence="1" type="ORF">S01H1_12025</name>
</gene>
<evidence type="ECO:0000313" key="1">
    <source>
        <dbReference type="EMBL" id="GAF83809.1"/>
    </source>
</evidence>